<sequence length="346" mass="38164">MEHIGSSTKRFGMIALDLDGTLLNSKHELTDETAAYLRRLHGKGIIVAIATGRSAACTAHIIAKLNLSSEKRGFPLVCSNGARGLRVINKAYSDLGSRSNQNRASSTVHGAPHRSNTTIRAEDSKLTNPFLNRTLVVDEELFHTPLSMSLTMTTLALAHRLGCVTNYYLDHTIYALIRNAEHLEFTQRYANLTGSEELYRYLNPNDYYVENEGLYTEDNCYGYNEAVNQGPPSKLLVLCSTEHVDEITALVHQELNGKKENGAVANVIRGSPPFFVEILSPEVHKGQGLKKLCKKIGVSLEEVVAFGDGDNDIEFLQLAGWGVAMKNARAVLKDVADEITVWSNDE</sequence>
<evidence type="ECO:0000313" key="3">
    <source>
        <dbReference type="Proteomes" id="UP001516023"/>
    </source>
</evidence>
<organism evidence="2 3">
    <name type="scientific">Cyclotella cryptica</name>
    <dbReference type="NCBI Taxonomy" id="29204"/>
    <lineage>
        <taxon>Eukaryota</taxon>
        <taxon>Sar</taxon>
        <taxon>Stramenopiles</taxon>
        <taxon>Ochrophyta</taxon>
        <taxon>Bacillariophyta</taxon>
        <taxon>Coscinodiscophyceae</taxon>
        <taxon>Thalassiosirophycidae</taxon>
        <taxon>Stephanodiscales</taxon>
        <taxon>Stephanodiscaceae</taxon>
        <taxon>Cyclotella</taxon>
    </lineage>
</organism>
<dbReference type="PANTHER" id="PTHR10000">
    <property type="entry name" value="PHOSPHOSERINE PHOSPHATASE"/>
    <property type="match status" value="1"/>
</dbReference>
<evidence type="ECO:0000313" key="2">
    <source>
        <dbReference type="EMBL" id="KAL3784068.1"/>
    </source>
</evidence>
<accession>A0ABD3P9I6</accession>
<dbReference type="PANTHER" id="PTHR10000:SF8">
    <property type="entry name" value="HAD SUPERFAMILY HYDROLASE-LIKE, TYPE 3"/>
    <property type="match status" value="1"/>
</dbReference>
<comment type="caution">
    <text evidence="2">The sequence shown here is derived from an EMBL/GenBank/DDBJ whole genome shotgun (WGS) entry which is preliminary data.</text>
</comment>
<evidence type="ECO:0000256" key="1">
    <source>
        <dbReference type="SAM" id="MobiDB-lite"/>
    </source>
</evidence>
<dbReference type="EMBL" id="JABMIG020000245">
    <property type="protein sequence ID" value="KAL3784068.1"/>
    <property type="molecule type" value="Genomic_DNA"/>
</dbReference>
<dbReference type="AlphaFoldDB" id="A0ABD3P9I6"/>
<dbReference type="NCBIfam" id="TIGR01484">
    <property type="entry name" value="HAD-SF-IIB"/>
    <property type="match status" value="1"/>
</dbReference>
<gene>
    <name evidence="2" type="ORF">HJC23_013283</name>
</gene>
<dbReference type="Gene3D" id="3.30.1240.10">
    <property type="match status" value="1"/>
</dbReference>
<name>A0ABD3P9I6_9STRA</name>
<dbReference type="InterPro" id="IPR036412">
    <property type="entry name" value="HAD-like_sf"/>
</dbReference>
<dbReference type="InterPro" id="IPR023214">
    <property type="entry name" value="HAD_sf"/>
</dbReference>
<reference evidence="2 3" key="1">
    <citation type="journal article" date="2020" name="G3 (Bethesda)">
        <title>Improved Reference Genome for Cyclotella cryptica CCMP332, a Model for Cell Wall Morphogenesis, Salinity Adaptation, and Lipid Production in Diatoms (Bacillariophyta).</title>
        <authorList>
            <person name="Roberts W.R."/>
            <person name="Downey K.M."/>
            <person name="Ruck E.C."/>
            <person name="Traller J.C."/>
            <person name="Alverson A.J."/>
        </authorList>
    </citation>
    <scope>NUCLEOTIDE SEQUENCE [LARGE SCALE GENOMIC DNA]</scope>
    <source>
        <strain evidence="2 3">CCMP332</strain>
    </source>
</reference>
<dbReference type="PROSITE" id="PS01229">
    <property type="entry name" value="COF_2"/>
    <property type="match status" value="1"/>
</dbReference>
<dbReference type="Proteomes" id="UP001516023">
    <property type="component" value="Unassembled WGS sequence"/>
</dbReference>
<dbReference type="Pfam" id="PF08282">
    <property type="entry name" value="Hydrolase_3"/>
    <property type="match status" value="2"/>
</dbReference>
<protein>
    <submittedName>
        <fullName evidence="2">Uncharacterized protein</fullName>
    </submittedName>
</protein>
<feature type="non-terminal residue" evidence="2">
    <location>
        <position position="346"/>
    </location>
</feature>
<dbReference type="Gene3D" id="3.40.50.1000">
    <property type="entry name" value="HAD superfamily/HAD-like"/>
    <property type="match status" value="2"/>
</dbReference>
<dbReference type="InterPro" id="IPR006379">
    <property type="entry name" value="HAD-SF_hydro_IIB"/>
</dbReference>
<feature type="region of interest" description="Disordered" evidence="1">
    <location>
        <begin position="96"/>
        <end position="119"/>
    </location>
</feature>
<dbReference type="SUPFAM" id="SSF56784">
    <property type="entry name" value="HAD-like"/>
    <property type="match status" value="1"/>
</dbReference>
<proteinExistence type="predicted"/>
<keyword evidence="3" id="KW-1185">Reference proteome</keyword>
<dbReference type="GO" id="GO:0016791">
    <property type="term" value="F:phosphatase activity"/>
    <property type="evidence" value="ECO:0007669"/>
    <property type="project" value="UniProtKB-ARBA"/>
</dbReference>